<accession>C5KK00</accession>
<name>C5KK00_PERM5</name>
<dbReference type="Gene3D" id="2.60.120.590">
    <property type="entry name" value="Alpha-ketoglutarate-dependent dioxygenase AlkB-like"/>
    <property type="match status" value="1"/>
</dbReference>
<feature type="region of interest" description="Disordered" evidence="1">
    <location>
        <begin position="229"/>
        <end position="283"/>
    </location>
</feature>
<protein>
    <recommendedName>
        <fullName evidence="2">Fe2OG dioxygenase domain-containing protein</fullName>
    </recommendedName>
</protein>
<dbReference type="Pfam" id="PF13532">
    <property type="entry name" value="2OG-FeII_Oxy_2"/>
    <property type="match status" value="1"/>
</dbReference>
<dbReference type="InterPro" id="IPR005123">
    <property type="entry name" value="Oxoglu/Fe-dep_dioxygenase_dom"/>
</dbReference>
<dbReference type="SUPFAM" id="SSF51197">
    <property type="entry name" value="Clavaminate synthase-like"/>
    <property type="match status" value="1"/>
</dbReference>
<feature type="compositionally biased region" description="Basic residues" evidence="1">
    <location>
        <begin position="252"/>
        <end position="272"/>
    </location>
</feature>
<organism evidence="4">
    <name type="scientific">Perkinsus marinus (strain ATCC 50983 / TXsc)</name>
    <dbReference type="NCBI Taxonomy" id="423536"/>
    <lineage>
        <taxon>Eukaryota</taxon>
        <taxon>Sar</taxon>
        <taxon>Alveolata</taxon>
        <taxon>Perkinsozoa</taxon>
        <taxon>Perkinsea</taxon>
        <taxon>Perkinsida</taxon>
        <taxon>Perkinsidae</taxon>
        <taxon>Perkinsus</taxon>
    </lineage>
</organism>
<gene>
    <name evidence="3" type="ORF">Pmar_PMAR006990</name>
</gene>
<dbReference type="GO" id="GO:0006307">
    <property type="term" value="P:DNA alkylation repair"/>
    <property type="evidence" value="ECO:0007669"/>
    <property type="project" value="InterPro"/>
</dbReference>
<feature type="compositionally biased region" description="Basic residues" evidence="1">
    <location>
        <begin position="166"/>
        <end position="175"/>
    </location>
</feature>
<feature type="region of interest" description="Disordered" evidence="1">
    <location>
        <begin position="1"/>
        <end position="108"/>
    </location>
</feature>
<dbReference type="Proteomes" id="UP000007800">
    <property type="component" value="Unassembled WGS sequence"/>
</dbReference>
<feature type="compositionally biased region" description="Basic and acidic residues" evidence="1">
    <location>
        <begin position="10"/>
        <end position="36"/>
    </location>
</feature>
<dbReference type="PANTHER" id="PTHR31212">
    <property type="entry name" value="ALPHA-KETOGLUTARATE-DEPENDENT DIOXYGENASE ALKB HOMOLOG 3"/>
    <property type="match status" value="1"/>
</dbReference>
<proteinExistence type="predicted"/>
<feature type="compositionally biased region" description="Basic residues" evidence="1">
    <location>
        <begin position="53"/>
        <end position="70"/>
    </location>
</feature>
<dbReference type="InterPro" id="IPR017956">
    <property type="entry name" value="AT_hook_DNA-bd_motif"/>
</dbReference>
<dbReference type="OMA" id="NCQRSHK"/>
<dbReference type="PRINTS" id="PR00929">
    <property type="entry name" value="ATHOOK"/>
</dbReference>
<dbReference type="GO" id="GO:0003677">
    <property type="term" value="F:DNA binding"/>
    <property type="evidence" value="ECO:0007669"/>
    <property type="project" value="InterPro"/>
</dbReference>
<dbReference type="GeneID" id="9045986"/>
<dbReference type="GO" id="GO:0051213">
    <property type="term" value="F:dioxygenase activity"/>
    <property type="evidence" value="ECO:0007669"/>
    <property type="project" value="InterPro"/>
</dbReference>
<evidence type="ECO:0000313" key="4">
    <source>
        <dbReference type="Proteomes" id="UP000007800"/>
    </source>
</evidence>
<keyword evidence="4" id="KW-1185">Reference proteome</keyword>
<feature type="domain" description="Fe2OG dioxygenase" evidence="2">
    <location>
        <begin position="376"/>
        <end position="473"/>
    </location>
</feature>
<feature type="region of interest" description="Disordered" evidence="1">
    <location>
        <begin position="126"/>
        <end position="215"/>
    </location>
</feature>
<dbReference type="PROSITE" id="PS51471">
    <property type="entry name" value="FE2OG_OXY"/>
    <property type="match status" value="1"/>
</dbReference>
<evidence type="ECO:0000259" key="2">
    <source>
        <dbReference type="PROSITE" id="PS51471"/>
    </source>
</evidence>
<sequence length="477" mass="53845">MMYYINLIAETEKREKEQQQQRSKDGHRAVKPPQDRRRPRPDTAPGADDRLGSSRKGRNKHGKEKKKKKTSFSSDKKSEKAKRKRPRQPEASSAPSSSSGLSCGGNGLIDDEELLIERRSTRNKFAIDDSLSLEEELHPKILTVSSGKLRDDHLTSKRTKPEKSKSGRPRGRSRKSPTESSTDGDPGERRRRRFRDEFTSSTDADDDIDSNLNGALPDWALEGAVRRSSRIPEAREGSVVSDKSAGVETSTRRKRGRPKKNSAKTPSKKAQGRRGANSGDRWPLDHEGSWLTYLPKFVENPADALKELINEVLWEQGKVKIFGKEHLERRLTAFYADDGQQYRYSGGPLRVPSPWRRGPIVIDRLRKAVGEACGQEFNCCVLNYYRDGSDSIGLHSDDEKVLGVNPSIACVSLGAERDFVLDAKRDKKKVELTPRSGSLLVMGGSTQKLWKHSVPSRKREHRPRVSLTFRYAFWKSN</sequence>
<dbReference type="InterPro" id="IPR032854">
    <property type="entry name" value="ALKBH3"/>
</dbReference>
<dbReference type="RefSeq" id="XP_002783462.1">
    <property type="nucleotide sequence ID" value="XM_002783416.1"/>
</dbReference>
<evidence type="ECO:0000256" key="1">
    <source>
        <dbReference type="SAM" id="MobiDB-lite"/>
    </source>
</evidence>
<dbReference type="OrthoDB" id="445341at2759"/>
<dbReference type="InParanoid" id="C5KK00"/>
<dbReference type="AlphaFoldDB" id="C5KK00"/>
<evidence type="ECO:0000313" key="3">
    <source>
        <dbReference type="EMBL" id="EER15258.1"/>
    </source>
</evidence>
<dbReference type="EMBL" id="GG673648">
    <property type="protein sequence ID" value="EER15258.1"/>
    <property type="molecule type" value="Genomic_DNA"/>
</dbReference>
<feature type="compositionally biased region" description="Low complexity" evidence="1">
    <location>
        <begin position="92"/>
        <end position="101"/>
    </location>
</feature>
<reference evidence="3 4" key="1">
    <citation type="submission" date="2008-07" db="EMBL/GenBank/DDBJ databases">
        <authorList>
            <person name="El-Sayed N."/>
            <person name="Caler E."/>
            <person name="Inman J."/>
            <person name="Amedeo P."/>
            <person name="Hass B."/>
            <person name="Wortman J."/>
        </authorList>
    </citation>
    <scope>NUCLEOTIDE SEQUENCE [LARGE SCALE GENOMIC DNA]</scope>
    <source>
        <strain evidence="4">ATCC 50983 / TXsc</strain>
    </source>
</reference>
<dbReference type="InterPro" id="IPR037151">
    <property type="entry name" value="AlkB-like_sf"/>
</dbReference>
<dbReference type="InterPro" id="IPR027450">
    <property type="entry name" value="AlkB-like"/>
</dbReference>
<feature type="compositionally biased region" description="Basic and acidic residues" evidence="1">
    <location>
        <begin position="148"/>
        <end position="165"/>
    </location>
</feature>
<dbReference type="PANTHER" id="PTHR31212:SF4">
    <property type="entry name" value="ALPHA-KETOGLUTARATE-DEPENDENT DIOXYGENASE ALKB HOMOLOG 3"/>
    <property type="match status" value="1"/>
</dbReference>